<evidence type="ECO:0000256" key="1">
    <source>
        <dbReference type="SAM" id="MobiDB-lite"/>
    </source>
</evidence>
<comment type="caution">
    <text evidence="2">The sequence shown here is derived from an EMBL/GenBank/DDBJ whole genome shotgun (WGS) entry which is preliminary data.</text>
</comment>
<proteinExistence type="predicted"/>
<name>A0A9Q3FDN7_9BASI</name>
<dbReference type="Proteomes" id="UP000765509">
    <property type="component" value="Unassembled WGS sequence"/>
</dbReference>
<organism evidence="2 3">
    <name type="scientific">Austropuccinia psidii MF-1</name>
    <dbReference type="NCBI Taxonomy" id="1389203"/>
    <lineage>
        <taxon>Eukaryota</taxon>
        <taxon>Fungi</taxon>
        <taxon>Dikarya</taxon>
        <taxon>Basidiomycota</taxon>
        <taxon>Pucciniomycotina</taxon>
        <taxon>Pucciniomycetes</taxon>
        <taxon>Pucciniales</taxon>
        <taxon>Sphaerophragmiaceae</taxon>
        <taxon>Austropuccinia</taxon>
    </lineage>
</organism>
<dbReference type="AlphaFoldDB" id="A0A9Q3FDN7"/>
<gene>
    <name evidence="2" type="ORF">O181_078111</name>
</gene>
<keyword evidence="3" id="KW-1185">Reference proteome</keyword>
<protein>
    <submittedName>
        <fullName evidence="2">Uncharacterized protein</fullName>
    </submittedName>
</protein>
<evidence type="ECO:0000313" key="2">
    <source>
        <dbReference type="EMBL" id="MBW0538396.1"/>
    </source>
</evidence>
<feature type="region of interest" description="Disordered" evidence="1">
    <location>
        <begin position="30"/>
        <end position="49"/>
    </location>
</feature>
<sequence length="102" mass="11595">MSWRDIFQGPYGNYEILEYKQEVQALRRAGSQYKGESSHNPGYRGAMEPERAYSDSFRITRSRTTQLSSSLTPLIIQKAGGQESSFFTITGRFQEKTSTNGK</sequence>
<accession>A0A9Q3FDN7</accession>
<evidence type="ECO:0000313" key="3">
    <source>
        <dbReference type="Proteomes" id="UP000765509"/>
    </source>
</evidence>
<reference evidence="2" key="1">
    <citation type="submission" date="2021-03" db="EMBL/GenBank/DDBJ databases">
        <title>Draft genome sequence of rust myrtle Austropuccinia psidii MF-1, a brazilian biotype.</title>
        <authorList>
            <person name="Quecine M.C."/>
            <person name="Pachon D.M.R."/>
            <person name="Bonatelli M.L."/>
            <person name="Correr F.H."/>
            <person name="Franceschini L.M."/>
            <person name="Leite T.F."/>
            <person name="Margarido G.R.A."/>
            <person name="Almeida C.A."/>
            <person name="Ferrarezi J.A."/>
            <person name="Labate C.A."/>
        </authorList>
    </citation>
    <scope>NUCLEOTIDE SEQUENCE</scope>
    <source>
        <strain evidence="2">MF-1</strain>
    </source>
</reference>
<dbReference type="EMBL" id="AVOT02042971">
    <property type="protein sequence ID" value="MBW0538396.1"/>
    <property type="molecule type" value="Genomic_DNA"/>
</dbReference>